<dbReference type="Gene3D" id="3.10.200.10">
    <property type="entry name" value="Alpha carbonic anhydrase"/>
    <property type="match status" value="1"/>
</dbReference>
<dbReference type="PROSITE" id="PS00162">
    <property type="entry name" value="ALPHA_CA_1"/>
    <property type="match status" value="1"/>
</dbReference>
<proteinExistence type="inferred from homology"/>
<dbReference type="CDD" id="cd00326">
    <property type="entry name" value="alpha_CA"/>
    <property type="match status" value="1"/>
</dbReference>
<organism evidence="10 11">
    <name type="scientific">Ranatra chinensis</name>
    <dbReference type="NCBI Taxonomy" id="642074"/>
    <lineage>
        <taxon>Eukaryota</taxon>
        <taxon>Metazoa</taxon>
        <taxon>Ecdysozoa</taxon>
        <taxon>Arthropoda</taxon>
        <taxon>Hexapoda</taxon>
        <taxon>Insecta</taxon>
        <taxon>Pterygota</taxon>
        <taxon>Neoptera</taxon>
        <taxon>Paraneoptera</taxon>
        <taxon>Hemiptera</taxon>
        <taxon>Heteroptera</taxon>
        <taxon>Panheteroptera</taxon>
        <taxon>Nepomorpha</taxon>
        <taxon>Nepidae</taxon>
        <taxon>Ranatrinae</taxon>
        <taxon>Ranatra</taxon>
    </lineage>
</organism>
<feature type="domain" description="Alpha-carbonic anhydrase" evidence="9">
    <location>
        <begin position="161"/>
        <end position="406"/>
    </location>
</feature>
<dbReference type="InterPro" id="IPR018338">
    <property type="entry name" value="Carbonic_anhydrase_a-class_CS"/>
</dbReference>
<dbReference type="PANTHER" id="PTHR18952">
    <property type="entry name" value="CARBONIC ANHYDRASE"/>
    <property type="match status" value="1"/>
</dbReference>
<dbReference type="SMART" id="SM01057">
    <property type="entry name" value="Carb_anhydrase"/>
    <property type="match status" value="1"/>
</dbReference>
<evidence type="ECO:0000256" key="5">
    <source>
        <dbReference type="ARBA" id="ARBA00022833"/>
    </source>
</evidence>
<evidence type="ECO:0000256" key="8">
    <source>
        <dbReference type="RuleBase" id="RU367011"/>
    </source>
</evidence>
<evidence type="ECO:0000256" key="4">
    <source>
        <dbReference type="ARBA" id="ARBA00022723"/>
    </source>
</evidence>
<evidence type="ECO:0000313" key="11">
    <source>
        <dbReference type="Proteomes" id="UP001558652"/>
    </source>
</evidence>
<gene>
    <name evidence="10" type="ORF">AAG570_004585</name>
</gene>
<evidence type="ECO:0000256" key="3">
    <source>
        <dbReference type="ARBA" id="ARBA00012925"/>
    </source>
</evidence>
<dbReference type="EC" id="4.2.1.1" evidence="3 8"/>
<evidence type="ECO:0000313" key="10">
    <source>
        <dbReference type="EMBL" id="KAL1117259.1"/>
    </source>
</evidence>
<dbReference type="InterPro" id="IPR023561">
    <property type="entry name" value="Carbonic_anhydrase_a-class"/>
</dbReference>
<dbReference type="InterPro" id="IPR001148">
    <property type="entry name" value="CA_dom"/>
</dbReference>
<comment type="cofactor">
    <cofactor evidence="8">
        <name>Zn(2+)</name>
        <dbReference type="ChEBI" id="CHEBI:29105"/>
    </cofactor>
</comment>
<dbReference type="GO" id="GO:0008270">
    <property type="term" value="F:zinc ion binding"/>
    <property type="evidence" value="ECO:0007669"/>
    <property type="project" value="UniProtKB-UniRule"/>
</dbReference>
<dbReference type="GO" id="GO:0004089">
    <property type="term" value="F:carbonate dehydratase activity"/>
    <property type="evidence" value="ECO:0007669"/>
    <property type="project" value="UniProtKB-UniRule"/>
</dbReference>
<keyword evidence="4 8" id="KW-0479">Metal-binding</keyword>
<dbReference type="InterPro" id="IPR036398">
    <property type="entry name" value="CA_dom_sf"/>
</dbReference>
<dbReference type="SUPFAM" id="SSF51069">
    <property type="entry name" value="Carbonic anhydrase"/>
    <property type="match status" value="1"/>
</dbReference>
<evidence type="ECO:0000256" key="6">
    <source>
        <dbReference type="ARBA" id="ARBA00023239"/>
    </source>
</evidence>
<reference evidence="10 11" key="1">
    <citation type="submission" date="2024-07" db="EMBL/GenBank/DDBJ databases">
        <title>Chromosome-level genome assembly of the water stick insect Ranatra chinensis (Heteroptera: Nepidae).</title>
        <authorList>
            <person name="Liu X."/>
        </authorList>
    </citation>
    <scope>NUCLEOTIDE SEQUENCE [LARGE SCALE GENOMIC DNA]</scope>
    <source>
        <strain evidence="10">Cailab_2021Rc</strain>
        <tissue evidence="10">Muscle</tissue>
    </source>
</reference>
<dbReference type="PANTHER" id="PTHR18952:SF265">
    <property type="entry name" value="CARBONIC ANHYDRASE"/>
    <property type="match status" value="1"/>
</dbReference>
<comment type="catalytic activity">
    <reaction evidence="7 8">
        <text>hydrogencarbonate + H(+) = CO2 + H2O</text>
        <dbReference type="Rhea" id="RHEA:10748"/>
        <dbReference type="ChEBI" id="CHEBI:15377"/>
        <dbReference type="ChEBI" id="CHEBI:15378"/>
        <dbReference type="ChEBI" id="CHEBI:16526"/>
        <dbReference type="ChEBI" id="CHEBI:17544"/>
        <dbReference type="EC" id="4.2.1.1"/>
    </reaction>
</comment>
<name>A0ABD0YJG6_9HEMI</name>
<comment type="caution">
    <text evidence="10">The sequence shown here is derived from an EMBL/GenBank/DDBJ whole genome shotgun (WGS) entry which is preliminary data.</text>
</comment>
<dbReference type="Pfam" id="PF00194">
    <property type="entry name" value="Carb_anhydrase"/>
    <property type="match status" value="1"/>
</dbReference>
<dbReference type="AlphaFoldDB" id="A0ABD0YJG6"/>
<keyword evidence="5 8" id="KW-0862">Zinc</keyword>
<evidence type="ECO:0000256" key="1">
    <source>
        <dbReference type="ARBA" id="ARBA00002904"/>
    </source>
</evidence>
<dbReference type="Proteomes" id="UP001558652">
    <property type="component" value="Unassembled WGS sequence"/>
</dbReference>
<accession>A0ABD0YJG6</accession>
<evidence type="ECO:0000259" key="9">
    <source>
        <dbReference type="PROSITE" id="PS51144"/>
    </source>
</evidence>
<evidence type="ECO:0000256" key="7">
    <source>
        <dbReference type="ARBA" id="ARBA00048348"/>
    </source>
</evidence>
<dbReference type="PROSITE" id="PS51144">
    <property type="entry name" value="ALPHA_CA_2"/>
    <property type="match status" value="1"/>
</dbReference>
<evidence type="ECO:0000256" key="2">
    <source>
        <dbReference type="ARBA" id="ARBA00010718"/>
    </source>
</evidence>
<keyword evidence="11" id="KW-1185">Reference proteome</keyword>
<sequence>MFYENKKQKTTEIGAERTAYAQLRKPKSIRVQLKWVIKRMVWPGGKVWPISFVGGSSSSEVQKDGKFYVPDSVESLHQAIGAISILGDMMGQRSFNLHEQAEEHVYDSDGRPLGGESSVRDSGRCPRLKSFHTNLGAHPNPLISALSSHTHPLNPPRRLKRRWPRDLLGDWGGACQNGESQSPIDIDLDAIPERPEPTEPILFINYDENVGSYTVYNNGHTVSVRVEQPCRIAVGGGGLNGLYLLDHIHFHWGSEHTVNHKRFPAEVHLVHFNKIYRNISEALKHPRGVAVIGIFLDDDEDDIDNAFLQPLLSVASATVENEENKLKVNILSLDHLLPKETSDFYRYDGSLTTPPCTETVVWSLMKDASSISRLQVKLLNDIHLSHGVNNFRPTQPLNERRVSLMSSHMSLNGLYGTIKYSPKQSSASTNSLVLPALVIALIALAVT</sequence>
<comment type="function">
    <text evidence="1 8">Reversible hydration of carbon dioxide.</text>
</comment>
<comment type="similarity">
    <text evidence="2 8">Belongs to the alpha-carbonic anhydrase family.</text>
</comment>
<dbReference type="EMBL" id="JBFDAA010000016">
    <property type="protein sequence ID" value="KAL1117259.1"/>
    <property type="molecule type" value="Genomic_DNA"/>
</dbReference>
<protein>
    <recommendedName>
        <fullName evidence="3 8">Carbonic anhydrase</fullName>
        <ecNumber evidence="3 8">4.2.1.1</ecNumber>
    </recommendedName>
</protein>
<keyword evidence="6 8" id="KW-0456">Lyase</keyword>